<keyword evidence="7 14" id="KW-0479">Metal-binding</keyword>
<evidence type="ECO:0000313" key="16">
    <source>
        <dbReference type="EMBL" id="MDQ0174532.1"/>
    </source>
</evidence>
<keyword evidence="5 14" id="KW-0329">Glyoxylate bypass</keyword>
<dbReference type="NCBIfam" id="NF005425">
    <property type="entry name" value="PRK07006.1"/>
    <property type="match status" value="1"/>
</dbReference>
<evidence type="ECO:0000256" key="6">
    <source>
        <dbReference type="ARBA" id="ARBA00022532"/>
    </source>
</evidence>
<evidence type="ECO:0000256" key="3">
    <source>
        <dbReference type="ARBA" id="ARBA00013013"/>
    </source>
</evidence>
<evidence type="ECO:0000256" key="5">
    <source>
        <dbReference type="ARBA" id="ARBA00022435"/>
    </source>
</evidence>
<evidence type="ECO:0000256" key="10">
    <source>
        <dbReference type="ARBA" id="ARBA00023002"/>
    </source>
</evidence>
<dbReference type="InterPro" id="IPR024084">
    <property type="entry name" value="IsoPropMal-DH-like_dom"/>
</dbReference>
<gene>
    <name evidence="16" type="ORF">J2S08_000363</name>
</gene>
<evidence type="ECO:0000256" key="4">
    <source>
        <dbReference type="ARBA" id="ARBA00019562"/>
    </source>
</evidence>
<dbReference type="NCBIfam" id="TIGR00183">
    <property type="entry name" value="prok_nadp_idh"/>
    <property type="match status" value="1"/>
</dbReference>
<dbReference type="PANTHER" id="PTHR43504:SF1">
    <property type="entry name" value="ISOCITRATE DEHYDROGENASE [NADP]"/>
    <property type="match status" value="1"/>
</dbReference>
<keyword evidence="8" id="KW-0460">Magnesium</keyword>
<comment type="similarity">
    <text evidence="1">Belongs to the isocitrate and isopropylmalate dehydrogenases family.</text>
</comment>
<evidence type="ECO:0000256" key="12">
    <source>
        <dbReference type="ARBA" id="ARBA00023554"/>
    </source>
</evidence>
<evidence type="ECO:0000256" key="1">
    <source>
        <dbReference type="ARBA" id="ARBA00007769"/>
    </source>
</evidence>
<evidence type="ECO:0000313" key="17">
    <source>
        <dbReference type="Proteomes" id="UP001223586"/>
    </source>
</evidence>
<proteinExistence type="inferred from homology"/>
<comment type="function">
    <text evidence="13">Catalyzes the oxidative decarboxylation of isocitrate to 2-oxoglutarate and carbon dioxide with the concomitant reduction of NADP(+).</text>
</comment>
<feature type="domain" description="Isopropylmalate dehydrogenase-like" evidence="15">
    <location>
        <begin position="21"/>
        <end position="418"/>
    </location>
</feature>
<evidence type="ECO:0000256" key="8">
    <source>
        <dbReference type="ARBA" id="ARBA00022842"/>
    </source>
</evidence>
<evidence type="ECO:0000256" key="9">
    <source>
        <dbReference type="ARBA" id="ARBA00022857"/>
    </source>
</evidence>
<dbReference type="PANTHER" id="PTHR43504">
    <property type="entry name" value="ISOCITRATE DEHYDROGENASE [NADP]"/>
    <property type="match status" value="1"/>
</dbReference>
<keyword evidence="10 16" id="KW-0560">Oxidoreductase</keyword>
<dbReference type="InterPro" id="IPR019818">
    <property type="entry name" value="IsoCit/isopropylmalate_DH_CS"/>
</dbReference>
<accession>A0ABT9WML4</accession>
<name>A0ABT9WML4_9BACI</name>
<comment type="catalytic activity">
    <reaction evidence="12">
        <text>D-threo-isocitrate + NADP(+) = 2-oxoglutarate + CO2 + NADPH</text>
        <dbReference type="Rhea" id="RHEA:19629"/>
        <dbReference type="ChEBI" id="CHEBI:15562"/>
        <dbReference type="ChEBI" id="CHEBI:16526"/>
        <dbReference type="ChEBI" id="CHEBI:16810"/>
        <dbReference type="ChEBI" id="CHEBI:57783"/>
        <dbReference type="ChEBI" id="CHEBI:58349"/>
        <dbReference type="EC" id="1.1.1.42"/>
    </reaction>
</comment>
<dbReference type="Pfam" id="PF00180">
    <property type="entry name" value="Iso_dh"/>
    <property type="match status" value="1"/>
</dbReference>
<dbReference type="SMART" id="SM01329">
    <property type="entry name" value="Iso_dh"/>
    <property type="match status" value="1"/>
</dbReference>
<comment type="cofactor">
    <cofactor evidence="14">
        <name>Mg(2+)</name>
        <dbReference type="ChEBI" id="CHEBI:18420"/>
    </cofactor>
    <cofactor evidence="14">
        <name>Mn(2+)</name>
        <dbReference type="ChEBI" id="CHEBI:29035"/>
    </cofactor>
</comment>
<dbReference type="GO" id="GO:0004450">
    <property type="term" value="F:isocitrate dehydrogenase (NADP+) activity"/>
    <property type="evidence" value="ECO:0007669"/>
    <property type="project" value="UniProtKB-EC"/>
</dbReference>
<protein>
    <recommendedName>
        <fullName evidence="4 14">Isocitrate dehydrogenase [NADP]</fullName>
        <ecNumber evidence="3 14">1.1.1.42</ecNumber>
    </recommendedName>
</protein>
<dbReference type="SUPFAM" id="SSF53659">
    <property type="entry name" value="Isocitrate/Isopropylmalate dehydrogenase-like"/>
    <property type="match status" value="1"/>
</dbReference>
<evidence type="ECO:0000256" key="2">
    <source>
        <dbReference type="ARBA" id="ARBA00011738"/>
    </source>
</evidence>
<keyword evidence="6 14" id="KW-0816">Tricarboxylic acid cycle</keyword>
<reference evidence="16 17" key="1">
    <citation type="submission" date="2023-07" db="EMBL/GenBank/DDBJ databases">
        <title>Genomic Encyclopedia of Type Strains, Phase IV (KMG-IV): sequencing the most valuable type-strain genomes for metagenomic binning, comparative biology and taxonomic classification.</title>
        <authorList>
            <person name="Goeker M."/>
        </authorList>
    </citation>
    <scope>NUCLEOTIDE SEQUENCE [LARGE SCALE GENOMIC DNA]</scope>
    <source>
        <strain evidence="16 17">DSM 23837</strain>
    </source>
</reference>
<dbReference type="InterPro" id="IPR004439">
    <property type="entry name" value="Isocitrate_DH_NADP_dimer_prok"/>
</dbReference>
<evidence type="ECO:0000256" key="7">
    <source>
        <dbReference type="ARBA" id="ARBA00022723"/>
    </source>
</evidence>
<evidence type="ECO:0000256" key="11">
    <source>
        <dbReference type="ARBA" id="ARBA00023211"/>
    </source>
</evidence>
<comment type="subunit">
    <text evidence="2">Homodimer.</text>
</comment>
<comment type="caution">
    <text evidence="16">The sequence shown here is derived from an EMBL/GenBank/DDBJ whole genome shotgun (WGS) entry which is preliminary data.</text>
</comment>
<keyword evidence="17" id="KW-1185">Reference proteome</keyword>
<evidence type="ECO:0000256" key="14">
    <source>
        <dbReference type="RuleBase" id="RU004446"/>
    </source>
</evidence>
<dbReference type="Proteomes" id="UP001223586">
    <property type="component" value="Unassembled WGS sequence"/>
</dbReference>
<evidence type="ECO:0000259" key="15">
    <source>
        <dbReference type="SMART" id="SM01329"/>
    </source>
</evidence>
<dbReference type="EMBL" id="JAUSTT010000001">
    <property type="protein sequence ID" value="MDQ0174532.1"/>
    <property type="molecule type" value="Genomic_DNA"/>
</dbReference>
<dbReference type="Gene3D" id="3.40.718.10">
    <property type="entry name" value="Isopropylmalate Dehydrogenase"/>
    <property type="match status" value="1"/>
</dbReference>
<organism evidence="16 17">
    <name type="scientific">Bacillus chungangensis</name>
    <dbReference type="NCBI Taxonomy" id="587633"/>
    <lineage>
        <taxon>Bacteria</taxon>
        <taxon>Bacillati</taxon>
        <taxon>Bacillota</taxon>
        <taxon>Bacilli</taxon>
        <taxon>Bacillales</taxon>
        <taxon>Bacillaceae</taxon>
        <taxon>Bacillus</taxon>
    </lineage>
</organism>
<keyword evidence="9 14" id="KW-0521">NADP</keyword>
<dbReference type="RefSeq" id="WP_307226063.1">
    <property type="nucleotide sequence ID" value="NZ_JAUSTT010000001.1"/>
</dbReference>
<sequence>MSKGEKITVENGVLHTPNNPIIPFIEGDGTGPDIWAAASQVLDAAVEKAYKGEKKIVWKEVYAGEKAFNKTGEWLPAETLKDIQEYLIAIKGPLTTPIGGGIRSLNVALRQELDLYVCLRPVRYFTGVPSPVKRPEDTDMVIFRENTEDIYAGIEYKEGTDDVRKLINFLQNEMGVDKIRFPETSGIGIKPVSAEGTKRLVRAAINYAIKEGRKSVTLVHKGNIMKFTEGAFKNWGYEVAEKEFGDKVFTWAQYDKIKEEQGTDAANKAQSDAEAAGKIIIKDSIADIFLQQILTRPREFDVVATMNLNGDYISDALAAQVGGIGIAPGANINYDTGHAIFEATHGTAPKYAGLDKVNPSSVILSGVLMLEHLGWTEAAALITNSMEKTIESKVVTYDFARLMDGATEVKCSEFAAELIKNMSK</sequence>
<keyword evidence="11 14" id="KW-0464">Manganese</keyword>
<evidence type="ECO:0000256" key="13">
    <source>
        <dbReference type="ARBA" id="ARBA00046127"/>
    </source>
</evidence>
<dbReference type="EC" id="1.1.1.42" evidence="3 14"/>
<dbReference type="PROSITE" id="PS00470">
    <property type="entry name" value="IDH_IMDH"/>
    <property type="match status" value="1"/>
</dbReference>